<name>A0A368ZU85_9FLAO</name>
<protein>
    <submittedName>
        <fullName evidence="3">Helix-turn-helix protein</fullName>
    </submittedName>
</protein>
<dbReference type="PROSITE" id="PS50943">
    <property type="entry name" value="HTH_CROC1"/>
    <property type="match status" value="1"/>
</dbReference>
<organism evidence="3 4">
    <name type="scientific">Schleiferia thermophila</name>
    <dbReference type="NCBI Taxonomy" id="884107"/>
    <lineage>
        <taxon>Bacteria</taxon>
        <taxon>Pseudomonadati</taxon>
        <taxon>Bacteroidota</taxon>
        <taxon>Flavobacteriia</taxon>
        <taxon>Flavobacteriales</taxon>
        <taxon>Schleiferiaceae</taxon>
        <taxon>Schleiferia</taxon>
    </lineage>
</organism>
<evidence type="ECO:0000313" key="3">
    <source>
        <dbReference type="EMBL" id="RCX00349.1"/>
    </source>
</evidence>
<dbReference type="Proteomes" id="UP000253517">
    <property type="component" value="Unassembled WGS sequence"/>
</dbReference>
<dbReference type="Gene3D" id="1.10.260.40">
    <property type="entry name" value="lambda repressor-like DNA-binding domains"/>
    <property type="match status" value="1"/>
</dbReference>
<evidence type="ECO:0000256" key="1">
    <source>
        <dbReference type="ARBA" id="ARBA00023125"/>
    </source>
</evidence>
<dbReference type="InterPro" id="IPR001387">
    <property type="entry name" value="Cro/C1-type_HTH"/>
</dbReference>
<gene>
    <name evidence="3" type="ORF">DES35_1222</name>
</gene>
<dbReference type="EMBL" id="QPJS01000022">
    <property type="protein sequence ID" value="RCX00349.1"/>
    <property type="molecule type" value="Genomic_DNA"/>
</dbReference>
<dbReference type="SMART" id="SM00530">
    <property type="entry name" value="HTH_XRE"/>
    <property type="match status" value="1"/>
</dbReference>
<comment type="caution">
    <text evidence="3">The sequence shown here is derived from an EMBL/GenBank/DDBJ whole genome shotgun (WGS) entry which is preliminary data.</text>
</comment>
<keyword evidence="1" id="KW-0238">DNA-binding</keyword>
<dbReference type="RefSeq" id="WP_114366619.1">
    <property type="nucleotide sequence ID" value="NZ_BHZF01000018.1"/>
</dbReference>
<evidence type="ECO:0000313" key="4">
    <source>
        <dbReference type="Proteomes" id="UP000253517"/>
    </source>
</evidence>
<proteinExistence type="predicted"/>
<evidence type="ECO:0000259" key="2">
    <source>
        <dbReference type="PROSITE" id="PS50943"/>
    </source>
</evidence>
<feature type="domain" description="HTH cro/C1-type" evidence="2">
    <location>
        <begin position="8"/>
        <end position="62"/>
    </location>
</feature>
<keyword evidence="4" id="KW-1185">Reference proteome</keyword>
<accession>A0A368ZU85</accession>
<sequence length="116" mass="13134">MDTFGTRLRDCRKAKGLSQNELAKSLETNHSVIGKYERDEVKPSIDVVKKLAAMLGTTSAYLLGEAQSDELFKDPDMLRRLQEINALPQKDRDCILYNLDAVLRDVKTRKAYASTK</sequence>
<dbReference type="Pfam" id="PF01381">
    <property type="entry name" value="HTH_3"/>
    <property type="match status" value="1"/>
</dbReference>
<reference evidence="3 4" key="1">
    <citation type="submission" date="2018-07" db="EMBL/GenBank/DDBJ databases">
        <title>Genomic Encyclopedia of Type Strains, Phase IV (KMG-IV): sequencing the most valuable type-strain genomes for metagenomic binning, comparative biology and taxonomic classification.</title>
        <authorList>
            <person name="Goeker M."/>
        </authorList>
    </citation>
    <scope>NUCLEOTIDE SEQUENCE [LARGE SCALE GENOMIC DNA]</scope>
    <source>
        <strain evidence="3 4">DSM 21410</strain>
    </source>
</reference>
<dbReference type="InterPro" id="IPR050807">
    <property type="entry name" value="TransReg_Diox_bact_type"/>
</dbReference>
<dbReference type="GO" id="GO:0005829">
    <property type="term" value="C:cytosol"/>
    <property type="evidence" value="ECO:0007669"/>
    <property type="project" value="TreeGrafter"/>
</dbReference>
<dbReference type="GO" id="GO:0003677">
    <property type="term" value="F:DNA binding"/>
    <property type="evidence" value="ECO:0007669"/>
    <property type="project" value="UniProtKB-KW"/>
</dbReference>
<dbReference type="GO" id="GO:0003700">
    <property type="term" value="F:DNA-binding transcription factor activity"/>
    <property type="evidence" value="ECO:0007669"/>
    <property type="project" value="TreeGrafter"/>
</dbReference>
<dbReference type="InterPro" id="IPR010982">
    <property type="entry name" value="Lambda_DNA-bd_dom_sf"/>
</dbReference>
<dbReference type="CDD" id="cd00093">
    <property type="entry name" value="HTH_XRE"/>
    <property type="match status" value="1"/>
</dbReference>
<dbReference type="SUPFAM" id="SSF47413">
    <property type="entry name" value="lambda repressor-like DNA-binding domains"/>
    <property type="match status" value="1"/>
</dbReference>
<dbReference type="AlphaFoldDB" id="A0A368ZU85"/>
<dbReference type="PANTHER" id="PTHR46797:SF1">
    <property type="entry name" value="METHYLPHOSPHONATE SYNTHASE"/>
    <property type="match status" value="1"/>
</dbReference>
<dbReference type="PANTHER" id="PTHR46797">
    <property type="entry name" value="HTH-TYPE TRANSCRIPTIONAL REGULATOR"/>
    <property type="match status" value="1"/>
</dbReference>